<feature type="region of interest" description="Disordered" evidence="1">
    <location>
        <begin position="2059"/>
        <end position="2129"/>
    </location>
</feature>
<dbReference type="EMBL" id="LGRX02033194">
    <property type="protein sequence ID" value="KAK3242317.1"/>
    <property type="molecule type" value="Genomic_DNA"/>
</dbReference>
<dbReference type="Pfam" id="PF07699">
    <property type="entry name" value="Ephrin_rec_like"/>
    <property type="match status" value="2"/>
</dbReference>
<feature type="domain" description="Tyrosine-protein kinase ephrin type A/B receptor-like" evidence="3">
    <location>
        <begin position="937"/>
        <end position="969"/>
    </location>
</feature>
<feature type="compositionally biased region" description="Basic and acidic residues" evidence="1">
    <location>
        <begin position="2088"/>
        <end position="2107"/>
    </location>
</feature>
<sequence>MVRAHMHPGVLTIGKTSRGYLTNYDSLQSADMVIDAMRWWSRAMSAKRIAEIYNLHLDPATHPDMILFMSFDEVRLVRGKQYIEDETGSGNNGFWGHWPGTKQALDFTDVGVQPITTPRLVASQADMYGRDIVRYIHPGEEVEIVLRGKDPAGGSLTTFIVSVPTSSSSIGGGTLRTLDGIELGAGDVVSIDSADSKLAPSVRYTAPSTRGAQEWSASFMYSVMTTLGQSVNATVIFHDHSSWAPQNKKYVTMEDTPVIIILGSVDMNGLPLTPRVTSLPEGALYQAVFTEPYYEDANFDNLTTPITEDELPITVTNPRGIVFYVPAPNEGSWNSTTTSFRYLWRFESGVESAEAACDVRVEPVNDPPTSFPQTILIEPHTESIAITLQQSDIDPTFATRAYCRVPTWPTLGALLQEDGTLIEEKEHVPTILQYVNNVPPFHQPTNTAAYSSQYSLCGLCCYTQENCTMREAECGTKCTDYSWHITQMIGAPDVYPRTEDSALGWDASCENCGQQYGVFEYTDAVYVTSIVLFETHAAGTVWKVSASNAWEGSDTNWTTLWQGEAGPRSGNKANTFTPPLCPEVQQFKYIRLDFDTSAVRGWNNHDAMALRGSFEFPPGQVSSPSGVVSYVPFDGIHSSDGLTPIDQFEYVASDCLTEEAHGATVELVLQPPSFGAGSLFAAARQTLQYHIGDQVEVDLRIEDSVSAISSEVGMNLTALLKELQVQIMAPNATNSSDFEKFQIQSLEEVPINLHDHAGHAIPQGVNDETHQVVRGAGSMQQASSDGPSGAYRVNIRNTDRSLDMITLHIWLTFPSTSITFRILVELSATCPDNITDPSQCASTASTCLDLPGSVYLPDFKLCTSSCQPGYAPQQGSSGDHSHEESGVNCTICPMGTFSNGGSDPCTPCSPGQYSMFEGSYTCLPCEAGEFMDEPGGIRCKLCDSGNYQEEFGQSECLPCPPGYFSDFPGQAECSTCASGFYSEQAGTVNCTACPQYTNNFQRANMVERNTTNPTTYYIPNSRLECLPVPGYYGVPGEDAKECPAEGGVCCTCPARSFTTLEEGLTKLKQINGFNYNDYCACVSGAIPYPYPRNGFMRSDEKGYEHRMVLCGLEDSCLGALAVETIMEIELITDLQSRAGMTSDIHQSRTAPYTSGRCDKGFTGRLCMRCETGFFATNDNCVRCPSGFWVKLGFTLSVVVAVVAAWIFLGVIMAGTFQSLSILLMYLQIGSMLQGFKLDWPNAVKEWAEVQTIVNFDVDLITPQCVIEDYGFEWSFYLQMLLPPIVLSFNLLLYAIGAWRIARRGDNLATRLHMIEKLSNDRISAVTSFAEVVYHSLCIRCFQCWMCDSKMGGELHFLVAAPDIQCWHGSHVIMVVVSVFAFFGYVIGIPVSFALILHYGQRHDLLVSDNFSEKFGFMYEAYELRWYWWTLMIFARRFGCAALLVFLASIPYLQATLALFLILTATVAHYFARPYVETSFDVMESTCLINLCFLVISGMVFYTIGPNGTTDSMPVTPWIIAFFIILGAQMSLGAAIFVTDMRANYTNKRAVKGVQGRLENAMVPYNARFKRYAAAVQSLGKDTEGLVSSGELWEAVQHVEDGLGERMRRENCHRMYRRAQRLQAFVLESAKPTGDKINASDGTEEIEIFSGEREKERERERMDVDSRPQVRTLLQVVAVDLLDVLIIRGMRQVVKLFKYVDHDASASVSINELRPLWNICIPQEIPNPLKELVLECFFLLDGHGGELKKAEVQRSLDDYNKGQTNMLKLMKARLEGESVQKIWDTVEAFLNFLIPEGSGGKQPTRRHSSQGASSLRRKASFRSLSSGVGAFRAVSLQINLAKVAVGHMVASAKREGQAFDASQCDGMVTILKPAVLQEFVQQEEEDGTFISFLELAEIVDDMSNSNNPQINIHGTKFESRFYNTVFDTFPYLLDWMLTASHQERKAALTFLESLCDFRKTNEANQVTCESMFKESYPAQIGYIWLKRSVQADGMFAKHVYRFFLLLWGQYVTIRGRHGKADERYSSHWRRLMLGVVVVPVVMVPGVVVVAVGVVVGGSGPAPAEGTARAGRGGGARGDAGPVGGRGGRGGRDGRRHLETLKEMQDRPRPSVRIGQGTSSDAVPNGRRGAHQQPANEVVAGNTFNGLHARGLNLAQRPEHRTVIDLGSPTASEAICSQETQMFPSGTQDQEAASDRHGLMGARVTCGERGLTALHTQVSEPDEIMAKSLVDDLINKAFGEACRRARQRKISKVQERITTREGTPVAAGDKTIRESGKRKQDRLLTSLQKQQTAHSSAIDLRVENKGSAKRRKFNDKQRAEVLHLLEDVEQDPSINNKMGHEVKQKNQTFGGTPTDLWQPVDQGYGREVKREMDVCQEDLLEDDHNLERWEDNKLTTSDKRVCLTHWLGESCETVNSTYNLFRYFQKGGLLMTVNGEGDGMITPEGTEGYTFPEPDLTPDAVEMLKSVAEEIGEEQAPPGILPERSDGEDEDPCDSDGGFVVQEQFRDPTDAKWKKALVGRSVMFFWEGAGWCKGVIKTVLTSSQQAKCAGNYEVLYEDGDKANNLLLHQTYSWGDEAEYGSWVLLQKALVEKDPKSTCTEVRAMPREQPHPQELDVHAEGSGEKFSADKAYAILKFDSGRVGDRRGCEHLSVLQ</sequence>
<keyword evidence="2" id="KW-0812">Transmembrane</keyword>
<evidence type="ECO:0000256" key="1">
    <source>
        <dbReference type="SAM" id="MobiDB-lite"/>
    </source>
</evidence>
<dbReference type="SMART" id="SM01411">
    <property type="entry name" value="Ephrin_rec_like"/>
    <property type="match status" value="3"/>
</dbReference>
<evidence type="ECO:0000313" key="5">
    <source>
        <dbReference type="Proteomes" id="UP001190700"/>
    </source>
</evidence>
<dbReference type="SUPFAM" id="SSF57184">
    <property type="entry name" value="Growth factor receptor domain"/>
    <property type="match status" value="1"/>
</dbReference>
<evidence type="ECO:0000313" key="4">
    <source>
        <dbReference type="EMBL" id="KAK3242317.1"/>
    </source>
</evidence>
<organism evidence="4 5">
    <name type="scientific">Cymbomonas tetramitiformis</name>
    <dbReference type="NCBI Taxonomy" id="36881"/>
    <lineage>
        <taxon>Eukaryota</taxon>
        <taxon>Viridiplantae</taxon>
        <taxon>Chlorophyta</taxon>
        <taxon>Pyramimonadophyceae</taxon>
        <taxon>Pyramimonadales</taxon>
        <taxon>Pyramimonadaceae</taxon>
        <taxon>Cymbomonas</taxon>
    </lineage>
</organism>
<dbReference type="Proteomes" id="UP001190700">
    <property type="component" value="Unassembled WGS sequence"/>
</dbReference>
<feature type="region of interest" description="Disordered" evidence="1">
    <location>
        <begin position="2470"/>
        <end position="2494"/>
    </location>
</feature>
<dbReference type="InterPro" id="IPR011641">
    <property type="entry name" value="Tyr-kin_ephrin_A/B_rcpt-like"/>
</dbReference>
<dbReference type="InterPro" id="IPR009030">
    <property type="entry name" value="Growth_fac_rcpt_cys_sf"/>
</dbReference>
<comment type="caution">
    <text evidence="4">The sequence shown here is derived from an EMBL/GenBank/DDBJ whole genome shotgun (WGS) entry which is preliminary data.</text>
</comment>
<dbReference type="PANTHER" id="PTHR11319">
    <property type="entry name" value="G PROTEIN-COUPLED RECEPTOR-RELATED"/>
    <property type="match status" value="1"/>
</dbReference>
<accession>A0AAE0EW66</accession>
<feature type="transmembrane region" description="Helical" evidence="2">
    <location>
        <begin position="1451"/>
        <end position="1471"/>
    </location>
</feature>
<feature type="compositionally biased region" description="Gly residues" evidence="1">
    <location>
        <begin position="2069"/>
        <end position="2086"/>
    </location>
</feature>
<evidence type="ECO:0000256" key="2">
    <source>
        <dbReference type="SAM" id="Phobius"/>
    </source>
</evidence>
<reference evidence="4 5" key="1">
    <citation type="journal article" date="2015" name="Genome Biol. Evol.">
        <title>Comparative Genomics of a Bacterivorous Green Alga Reveals Evolutionary Causalities and Consequences of Phago-Mixotrophic Mode of Nutrition.</title>
        <authorList>
            <person name="Burns J.A."/>
            <person name="Paasch A."/>
            <person name="Narechania A."/>
            <person name="Kim E."/>
        </authorList>
    </citation>
    <scope>NUCLEOTIDE SEQUENCE [LARGE SCALE GENOMIC DNA]</scope>
    <source>
        <strain evidence="4 5">PLY_AMNH</strain>
    </source>
</reference>
<dbReference type="Gene3D" id="2.10.50.10">
    <property type="entry name" value="Tumor Necrosis Factor Receptor, subunit A, domain 2"/>
    <property type="match status" value="2"/>
</dbReference>
<keyword evidence="5" id="KW-1185">Reference proteome</keyword>
<protein>
    <recommendedName>
        <fullName evidence="3">Tyrosine-protein kinase ephrin type A/B receptor-like domain-containing protein</fullName>
    </recommendedName>
</protein>
<gene>
    <name evidence="4" type="ORF">CYMTET_47989</name>
</gene>
<name>A0AAE0EW66_9CHLO</name>
<dbReference type="PANTHER" id="PTHR11319:SF35">
    <property type="entry name" value="OUTER MEMBRANE PROTEIN PMPC-RELATED"/>
    <property type="match status" value="1"/>
</dbReference>
<feature type="transmembrane region" description="Helical" evidence="2">
    <location>
        <begin position="1483"/>
        <end position="1504"/>
    </location>
</feature>
<feature type="transmembrane region" description="Helical" evidence="2">
    <location>
        <begin position="1516"/>
        <end position="1538"/>
    </location>
</feature>
<keyword evidence="2" id="KW-1133">Transmembrane helix</keyword>
<feature type="transmembrane region" description="Helical" evidence="2">
    <location>
        <begin position="2030"/>
        <end position="2054"/>
    </location>
</feature>
<feature type="transmembrane region" description="Helical" evidence="2">
    <location>
        <begin position="1193"/>
        <end position="1226"/>
    </location>
</feature>
<feature type="transmembrane region" description="Helical" evidence="2">
    <location>
        <begin position="1280"/>
        <end position="1301"/>
    </location>
</feature>
<evidence type="ECO:0000259" key="3">
    <source>
        <dbReference type="Pfam" id="PF07699"/>
    </source>
</evidence>
<feature type="domain" description="Tyrosine-protein kinase ephrin type A/B receptor-like" evidence="3">
    <location>
        <begin position="895"/>
        <end position="935"/>
    </location>
</feature>
<feature type="transmembrane region" description="Helical" evidence="2">
    <location>
        <begin position="1371"/>
        <end position="1396"/>
    </location>
</feature>
<proteinExistence type="predicted"/>
<keyword evidence="2" id="KW-0472">Membrane</keyword>
<feature type="compositionally biased region" description="Low complexity" evidence="1">
    <location>
        <begin position="2059"/>
        <end position="2068"/>
    </location>
</feature>